<evidence type="ECO:0000256" key="12">
    <source>
        <dbReference type="ARBA" id="ARBA00022989"/>
    </source>
</evidence>
<dbReference type="Gene3D" id="1.20.120.1750">
    <property type="match status" value="1"/>
</dbReference>
<keyword evidence="6" id="KW-0812">Transmembrane</keyword>
<evidence type="ECO:0000259" key="18">
    <source>
        <dbReference type="PROSITE" id="PS51873"/>
    </source>
</evidence>
<evidence type="ECO:0000256" key="9">
    <source>
        <dbReference type="ARBA" id="ARBA00022771"/>
    </source>
</evidence>
<dbReference type="AlphaFoldDB" id="A0A286UQM0"/>
<proteinExistence type="inferred from homology"/>
<dbReference type="Pfam" id="PF05773">
    <property type="entry name" value="RWD"/>
    <property type="match status" value="1"/>
</dbReference>
<keyword evidence="8" id="KW-0677">Repeat</keyword>
<dbReference type="SMART" id="SM00591">
    <property type="entry name" value="RWD"/>
    <property type="match status" value="1"/>
</dbReference>
<dbReference type="InParanoid" id="A0A286UQM0"/>
<dbReference type="InterPro" id="IPR044066">
    <property type="entry name" value="TRIAD_supradom"/>
</dbReference>
<dbReference type="GO" id="GO:0016567">
    <property type="term" value="P:protein ubiquitination"/>
    <property type="evidence" value="ECO:0007669"/>
    <property type="project" value="InterPro"/>
</dbReference>
<evidence type="ECO:0000256" key="8">
    <source>
        <dbReference type="ARBA" id="ARBA00022737"/>
    </source>
</evidence>
<keyword evidence="9 15" id="KW-0863">Zinc-finger</keyword>
<evidence type="ECO:0000256" key="11">
    <source>
        <dbReference type="ARBA" id="ARBA00022833"/>
    </source>
</evidence>
<evidence type="ECO:0000313" key="19">
    <source>
        <dbReference type="EMBL" id="PAV21814.1"/>
    </source>
</evidence>
<evidence type="ECO:0000256" key="3">
    <source>
        <dbReference type="ARBA" id="ARBA00004906"/>
    </source>
</evidence>
<dbReference type="GO" id="GO:0031090">
    <property type="term" value="C:organelle membrane"/>
    <property type="evidence" value="ECO:0007669"/>
    <property type="project" value="UniProtKB-ARBA"/>
</dbReference>
<evidence type="ECO:0000256" key="6">
    <source>
        <dbReference type="ARBA" id="ARBA00022692"/>
    </source>
</evidence>
<dbReference type="InterPro" id="IPR031127">
    <property type="entry name" value="E3_UB_ligase_RBR"/>
</dbReference>
<comment type="pathway">
    <text evidence="3">Protein modification; protein ubiquitination.</text>
</comment>
<name>A0A286UQM0_9AGAM</name>
<dbReference type="FunCoup" id="A0A286UQM0">
    <property type="interactions" value="117"/>
</dbReference>
<comment type="caution">
    <text evidence="19">The sequence shown here is derived from an EMBL/GenBank/DDBJ whole genome shotgun (WGS) entry which is preliminary data.</text>
</comment>
<dbReference type="InterPro" id="IPR016135">
    <property type="entry name" value="UBQ-conjugating_enzyme/RWD"/>
</dbReference>
<dbReference type="SMART" id="SM00647">
    <property type="entry name" value="IBR"/>
    <property type="match status" value="2"/>
</dbReference>
<dbReference type="FunFam" id="3.30.40.10:FF:000051">
    <property type="entry name" value="RBR-type E3 ubiquitin transferase"/>
    <property type="match status" value="1"/>
</dbReference>
<keyword evidence="7" id="KW-0479">Metal-binding</keyword>
<dbReference type="InterPro" id="IPR001841">
    <property type="entry name" value="Znf_RING"/>
</dbReference>
<evidence type="ECO:0000256" key="15">
    <source>
        <dbReference type="PROSITE-ProRule" id="PRU00175"/>
    </source>
</evidence>
<evidence type="ECO:0000256" key="14">
    <source>
        <dbReference type="ARBA" id="ARBA00044508"/>
    </source>
</evidence>
<dbReference type="EC" id="2.3.2.31" evidence="4"/>
<reference evidence="19 20" key="1">
    <citation type="journal article" date="2017" name="Mol. Ecol.">
        <title>Comparative and population genomic landscape of Phellinus noxius: A hypervariable fungus causing root rot in trees.</title>
        <authorList>
            <person name="Chung C.L."/>
            <person name="Lee T.J."/>
            <person name="Akiba M."/>
            <person name="Lee H.H."/>
            <person name="Kuo T.H."/>
            <person name="Liu D."/>
            <person name="Ke H.M."/>
            <person name="Yokoi T."/>
            <person name="Roa M.B."/>
            <person name="Lu M.J."/>
            <person name="Chang Y.Y."/>
            <person name="Ann P.J."/>
            <person name="Tsai J.N."/>
            <person name="Chen C.Y."/>
            <person name="Tzean S.S."/>
            <person name="Ota Y."/>
            <person name="Hattori T."/>
            <person name="Sahashi N."/>
            <person name="Liou R.F."/>
            <person name="Kikuchi T."/>
            <person name="Tsai I.J."/>
        </authorList>
    </citation>
    <scope>NUCLEOTIDE SEQUENCE [LARGE SCALE GENOMIC DNA]</scope>
    <source>
        <strain evidence="19 20">FFPRI411160</strain>
    </source>
</reference>
<dbReference type="InterPro" id="IPR002867">
    <property type="entry name" value="IBR_dom"/>
</dbReference>
<keyword evidence="13" id="KW-0472">Membrane</keyword>
<dbReference type="InterPro" id="IPR013083">
    <property type="entry name" value="Znf_RING/FYVE/PHD"/>
</dbReference>
<evidence type="ECO:0000259" key="16">
    <source>
        <dbReference type="PROSITE" id="PS50089"/>
    </source>
</evidence>
<dbReference type="Gene3D" id="3.10.110.10">
    <property type="entry name" value="Ubiquitin Conjugating Enzyme"/>
    <property type="match status" value="1"/>
</dbReference>
<evidence type="ECO:0000256" key="7">
    <source>
        <dbReference type="ARBA" id="ARBA00022723"/>
    </source>
</evidence>
<dbReference type="InterPro" id="IPR047548">
    <property type="entry name" value="Rcat_RBR_RNF14"/>
</dbReference>
<protein>
    <recommendedName>
        <fullName evidence="4">RBR-type E3 ubiquitin transferase</fullName>
        <ecNumber evidence="4">2.3.2.31</ecNumber>
    </recommendedName>
</protein>
<evidence type="ECO:0000256" key="4">
    <source>
        <dbReference type="ARBA" id="ARBA00012251"/>
    </source>
</evidence>
<dbReference type="GO" id="GO:0008270">
    <property type="term" value="F:zinc ion binding"/>
    <property type="evidence" value="ECO:0007669"/>
    <property type="project" value="UniProtKB-KW"/>
</dbReference>
<dbReference type="PROSITE" id="PS50908">
    <property type="entry name" value="RWD"/>
    <property type="match status" value="1"/>
</dbReference>
<sequence length="450" mass="50528">MASELHDEELQVLESIYPDYILACEKDTVKLEIPVELGASRRISVTSFVSNTGDTDSISEIKISYLPPVLLTIQLPDTYPLHGPPTISTLHVTHTWLPRELGLLECLNEQWLEGEGVLCNWVESIRSGDFLEKLGLVDTNGDIRLPCPGSQAHLSQLLTNYNGNASNKEFSQNSHPCSLCLTSVKGARCIQLSCSHVFCRTCLQEYWSFCISEGSVEKVGCADPACVKESIVASEEEVRRVVTEREVMRWKWLRTKKAIEKDPTIIHCPIPGCQEPVPMPSIDAKASSGWSKFRSCLVCGFNFCSFCKHTWHGPLSGCPRSVVHDVVMEYLNLPEGSPERTVIERKFGASTIRRLVNQYEEEKQTEDLLKRSTTACPKCHVHIEKSLGCNHMCCVKCQQHFCYRCGTKLSALDPYAHFSADGTGCYGKLFDIDQNLEEDGWQAIEWIDEL</sequence>
<dbReference type="STRING" id="2282107.A0A286UQM0"/>
<dbReference type="InterPro" id="IPR006575">
    <property type="entry name" value="RWD_dom"/>
</dbReference>
<feature type="domain" description="RING-type" evidence="16">
    <location>
        <begin position="177"/>
        <end position="210"/>
    </location>
</feature>
<evidence type="ECO:0000256" key="10">
    <source>
        <dbReference type="ARBA" id="ARBA00022786"/>
    </source>
</evidence>
<dbReference type="GO" id="GO:0005737">
    <property type="term" value="C:cytoplasm"/>
    <property type="evidence" value="ECO:0007669"/>
    <property type="project" value="UniProtKB-ARBA"/>
</dbReference>
<dbReference type="CDD" id="cd20354">
    <property type="entry name" value="Rcat_RBR_RNF14"/>
    <property type="match status" value="1"/>
</dbReference>
<evidence type="ECO:0000256" key="13">
    <source>
        <dbReference type="ARBA" id="ARBA00023136"/>
    </source>
</evidence>
<dbReference type="PROSITE" id="PS50089">
    <property type="entry name" value="ZF_RING_2"/>
    <property type="match status" value="1"/>
</dbReference>
<dbReference type="Pfam" id="PF22191">
    <property type="entry name" value="IBR_1"/>
    <property type="match status" value="1"/>
</dbReference>
<evidence type="ECO:0000256" key="5">
    <source>
        <dbReference type="ARBA" id="ARBA00022679"/>
    </source>
</evidence>
<keyword evidence="10" id="KW-0833">Ubl conjugation pathway</keyword>
<dbReference type="Proteomes" id="UP000217199">
    <property type="component" value="Unassembled WGS sequence"/>
</dbReference>
<accession>A0A286UQM0</accession>
<dbReference type="SUPFAM" id="SSF54495">
    <property type="entry name" value="UBC-like"/>
    <property type="match status" value="1"/>
</dbReference>
<keyword evidence="11" id="KW-0862">Zinc</keyword>
<dbReference type="InterPro" id="IPR017907">
    <property type="entry name" value="Znf_RING_CS"/>
</dbReference>
<dbReference type="OrthoDB" id="1431934at2759"/>
<keyword evidence="12" id="KW-1133">Transmembrane helix</keyword>
<dbReference type="Pfam" id="PF01485">
    <property type="entry name" value="IBR"/>
    <property type="match status" value="1"/>
</dbReference>
<keyword evidence="20" id="KW-1185">Reference proteome</keyword>
<dbReference type="PROSITE" id="PS51873">
    <property type="entry name" value="TRIAD"/>
    <property type="match status" value="1"/>
</dbReference>
<comment type="catalytic activity">
    <reaction evidence="1">
        <text>[E2 ubiquitin-conjugating enzyme]-S-ubiquitinyl-L-cysteine + [acceptor protein]-L-lysine = [E2 ubiquitin-conjugating enzyme]-L-cysteine + [acceptor protein]-N(6)-ubiquitinyl-L-lysine.</text>
        <dbReference type="EC" id="2.3.2.31"/>
    </reaction>
</comment>
<evidence type="ECO:0000313" key="20">
    <source>
        <dbReference type="Proteomes" id="UP000217199"/>
    </source>
</evidence>
<dbReference type="SUPFAM" id="SSF57850">
    <property type="entry name" value="RING/U-box"/>
    <property type="match status" value="3"/>
</dbReference>
<evidence type="ECO:0000259" key="17">
    <source>
        <dbReference type="PROSITE" id="PS50908"/>
    </source>
</evidence>
<comment type="similarity">
    <text evidence="14">Belongs to the RBR family. RNF14 subfamily.</text>
</comment>
<comment type="subcellular location">
    <subcellularLocation>
        <location evidence="2">Membrane</location>
        <topology evidence="2">Single-pass membrane protein</topology>
    </subcellularLocation>
</comment>
<evidence type="ECO:0000256" key="1">
    <source>
        <dbReference type="ARBA" id="ARBA00001798"/>
    </source>
</evidence>
<feature type="domain" description="RING-type" evidence="18">
    <location>
        <begin position="173"/>
        <end position="429"/>
    </location>
</feature>
<dbReference type="GO" id="GO:0061630">
    <property type="term" value="F:ubiquitin protein ligase activity"/>
    <property type="evidence" value="ECO:0007669"/>
    <property type="project" value="UniProtKB-EC"/>
</dbReference>
<gene>
    <name evidence="19" type="ORF">PNOK_0177100</name>
</gene>
<dbReference type="GO" id="GO:0016874">
    <property type="term" value="F:ligase activity"/>
    <property type="evidence" value="ECO:0007669"/>
    <property type="project" value="UniProtKB-KW"/>
</dbReference>
<evidence type="ECO:0000256" key="2">
    <source>
        <dbReference type="ARBA" id="ARBA00004167"/>
    </source>
</evidence>
<feature type="domain" description="RWD" evidence="17">
    <location>
        <begin position="8"/>
        <end position="134"/>
    </location>
</feature>
<dbReference type="PROSITE" id="PS00518">
    <property type="entry name" value="ZF_RING_1"/>
    <property type="match status" value="1"/>
</dbReference>
<keyword evidence="5" id="KW-0808">Transferase</keyword>
<dbReference type="PANTHER" id="PTHR11685">
    <property type="entry name" value="RBR FAMILY RING FINGER AND IBR DOMAIN-CONTAINING"/>
    <property type="match status" value="1"/>
</dbReference>
<dbReference type="CDD" id="cd23820">
    <property type="entry name" value="RWD_RNF14"/>
    <property type="match status" value="1"/>
</dbReference>
<organism evidence="19 20">
    <name type="scientific">Pyrrhoderma noxium</name>
    <dbReference type="NCBI Taxonomy" id="2282107"/>
    <lineage>
        <taxon>Eukaryota</taxon>
        <taxon>Fungi</taxon>
        <taxon>Dikarya</taxon>
        <taxon>Basidiomycota</taxon>
        <taxon>Agaricomycotina</taxon>
        <taxon>Agaricomycetes</taxon>
        <taxon>Hymenochaetales</taxon>
        <taxon>Hymenochaetaceae</taxon>
        <taxon>Pyrrhoderma</taxon>
    </lineage>
</organism>
<dbReference type="EMBL" id="NBII01000002">
    <property type="protein sequence ID" value="PAV21814.1"/>
    <property type="molecule type" value="Genomic_DNA"/>
</dbReference>
<dbReference type="Gene3D" id="3.30.40.10">
    <property type="entry name" value="Zinc/RING finger domain, C3HC4 (zinc finger)"/>
    <property type="match status" value="1"/>
</dbReference>